<evidence type="ECO:0000313" key="2">
    <source>
        <dbReference type="Proteomes" id="UP001164746"/>
    </source>
</evidence>
<proteinExistence type="predicted"/>
<dbReference type="PANTHER" id="PTHR16043">
    <property type="entry name" value="DALRD3 PROTEIN"/>
    <property type="match status" value="1"/>
</dbReference>
<name>A0ABY7FY32_MYAAR</name>
<keyword evidence="2" id="KW-1185">Reference proteome</keyword>
<dbReference type="Gene3D" id="1.10.730.10">
    <property type="entry name" value="Isoleucyl-tRNA Synthetase, Domain 1"/>
    <property type="match status" value="1"/>
</dbReference>
<dbReference type="SUPFAM" id="SSF47323">
    <property type="entry name" value="Anticodon-binding domain of a subclass of class I aminoacyl-tRNA synthetases"/>
    <property type="match status" value="1"/>
</dbReference>
<evidence type="ECO:0000313" key="1">
    <source>
        <dbReference type="EMBL" id="WAR26567.1"/>
    </source>
</evidence>
<organism evidence="1 2">
    <name type="scientific">Mya arenaria</name>
    <name type="common">Soft-shell clam</name>
    <dbReference type="NCBI Taxonomy" id="6604"/>
    <lineage>
        <taxon>Eukaryota</taxon>
        <taxon>Metazoa</taxon>
        <taxon>Spiralia</taxon>
        <taxon>Lophotrochozoa</taxon>
        <taxon>Mollusca</taxon>
        <taxon>Bivalvia</taxon>
        <taxon>Autobranchia</taxon>
        <taxon>Heteroconchia</taxon>
        <taxon>Euheterodonta</taxon>
        <taxon>Imparidentia</taxon>
        <taxon>Neoheterodontei</taxon>
        <taxon>Myida</taxon>
        <taxon>Myoidea</taxon>
        <taxon>Myidae</taxon>
        <taxon>Mya</taxon>
    </lineage>
</organism>
<dbReference type="EMBL" id="CP111025">
    <property type="protein sequence ID" value="WAR26567.1"/>
    <property type="molecule type" value="Genomic_DNA"/>
</dbReference>
<dbReference type="PANTHER" id="PTHR16043:SF1">
    <property type="entry name" value="DALR ANTICODON-BINDING DOMAIN-CONTAINING PROTEIN 3"/>
    <property type="match status" value="1"/>
</dbReference>
<accession>A0ABY7FY32</accession>
<sequence length="299" mass="33307">MAAPMEILLKVKILVAEVIYLFLMDPSLKRKTRYVSELMSEEGSLEPAGDGMPRWLQFDLRQFITDNGLKAGSGHFDKNLHKCAILENGVPTSALQNAAKNFILIKTGGMKTAVHIVDQSEAFNQQKVVLLIQQLALLTTTKLTQCWQVIGPVIVKQGGKELGQSADKFIRLTYAQLRQAAIMKYGETVHGEGWSGNLKALTTACVKFHLLSCVPRNQQEWSLLLTYVFTFPDLVQQTIQNMEPSDTTTLNIHTHKEARPHLYPQMFARLYLLKAVHQVLVNGLQLIAVSPLSQGAILG</sequence>
<gene>
    <name evidence="1" type="ORF">MAR_012271</name>
</gene>
<dbReference type="InterPro" id="IPR037380">
    <property type="entry name" value="DALRD3"/>
</dbReference>
<reference evidence="1" key="1">
    <citation type="submission" date="2022-11" db="EMBL/GenBank/DDBJ databases">
        <title>Centuries of genome instability and evolution in soft-shell clam transmissible cancer (bioRxiv).</title>
        <authorList>
            <person name="Hart S.F.M."/>
            <person name="Yonemitsu M.A."/>
            <person name="Giersch R.M."/>
            <person name="Beal B.F."/>
            <person name="Arriagada G."/>
            <person name="Davis B.W."/>
            <person name="Ostrander E.A."/>
            <person name="Goff S.P."/>
            <person name="Metzger M.J."/>
        </authorList>
    </citation>
    <scope>NUCLEOTIDE SEQUENCE</scope>
    <source>
        <strain evidence="1">MELC-2E11</strain>
        <tissue evidence="1">Siphon/mantle</tissue>
    </source>
</reference>
<dbReference type="Proteomes" id="UP001164746">
    <property type="component" value="Chromosome 14"/>
</dbReference>
<dbReference type="InterPro" id="IPR009080">
    <property type="entry name" value="tRNAsynth_Ia_anticodon-bd"/>
</dbReference>
<protein>
    <submittedName>
        <fullName evidence="1">DALD3-like protein</fullName>
    </submittedName>
</protein>